<dbReference type="EMBL" id="MGGI01000001">
    <property type="protein sequence ID" value="OGM28014.1"/>
    <property type="molecule type" value="Genomic_DNA"/>
</dbReference>
<feature type="domain" description="RNase H type-1" evidence="1">
    <location>
        <begin position="1"/>
        <end position="142"/>
    </location>
</feature>
<dbReference type="AlphaFoldDB" id="A0A1F7YKZ1"/>
<comment type="caution">
    <text evidence="2">The sequence shown here is derived from an EMBL/GenBank/DDBJ whole genome shotgun (WGS) entry which is preliminary data.</text>
</comment>
<dbReference type="PANTHER" id="PTHR46387:SF2">
    <property type="entry name" value="RIBONUCLEASE HI"/>
    <property type="match status" value="1"/>
</dbReference>
<evidence type="ECO:0000313" key="3">
    <source>
        <dbReference type="Proteomes" id="UP000178851"/>
    </source>
</evidence>
<evidence type="ECO:0000259" key="1">
    <source>
        <dbReference type="PROSITE" id="PS50879"/>
    </source>
</evidence>
<dbReference type="GO" id="GO:0003676">
    <property type="term" value="F:nucleic acid binding"/>
    <property type="evidence" value="ECO:0007669"/>
    <property type="project" value="InterPro"/>
</dbReference>
<evidence type="ECO:0000313" key="2">
    <source>
        <dbReference type="EMBL" id="OGM28014.1"/>
    </source>
</evidence>
<gene>
    <name evidence="2" type="ORF">A2627_00535</name>
</gene>
<dbReference type="CDD" id="cd09279">
    <property type="entry name" value="RNase_HI_like"/>
    <property type="match status" value="1"/>
</dbReference>
<proteinExistence type="predicted"/>
<dbReference type="InterPro" id="IPR012337">
    <property type="entry name" value="RNaseH-like_sf"/>
</dbReference>
<reference evidence="2 3" key="1">
    <citation type="journal article" date="2016" name="Nat. Commun.">
        <title>Thousands of microbial genomes shed light on interconnected biogeochemical processes in an aquifer system.</title>
        <authorList>
            <person name="Anantharaman K."/>
            <person name="Brown C.T."/>
            <person name="Hug L.A."/>
            <person name="Sharon I."/>
            <person name="Castelle C.J."/>
            <person name="Probst A.J."/>
            <person name="Thomas B.C."/>
            <person name="Singh A."/>
            <person name="Wilkins M.J."/>
            <person name="Karaoz U."/>
            <person name="Brodie E.L."/>
            <person name="Williams K.H."/>
            <person name="Hubbard S.S."/>
            <person name="Banfield J.F."/>
        </authorList>
    </citation>
    <scope>NUCLEOTIDE SEQUENCE [LARGE SCALE GENOMIC DNA]</scope>
</reference>
<organism evidence="2 3">
    <name type="scientific">Candidatus Woesebacteria bacterium RIFCSPHIGHO2_01_FULL_39_28</name>
    <dbReference type="NCBI Taxonomy" id="1802496"/>
    <lineage>
        <taxon>Bacteria</taxon>
        <taxon>Candidatus Woeseibacteriota</taxon>
    </lineage>
</organism>
<protein>
    <recommendedName>
        <fullName evidence="1">RNase H type-1 domain-containing protein</fullName>
    </recommendedName>
</protein>
<dbReference type="InterPro" id="IPR036397">
    <property type="entry name" value="RNaseH_sf"/>
</dbReference>
<dbReference type="PROSITE" id="PS50879">
    <property type="entry name" value="RNASE_H_1"/>
    <property type="match status" value="1"/>
</dbReference>
<dbReference type="InterPro" id="IPR002156">
    <property type="entry name" value="RNaseH_domain"/>
</dbReference>
<dbReference type="Proteomes" id="UP000178851">
    <property type="component" value="Unassembled WGS sequence"/>
</dbReference>
<sequence>MEIINIYCDGGARGNPGRAAGAFIAIDGRGKLVHKDSKFLGSTTNNVAEYEAVILALGWVLGKLNEVNFENICFYLDSELITNQLNGTYKVKNLKLKELFFKVIKLQKKINKNIFYKSIPREENKSADCLVNERLDKQKSFT</sequence>
<dbReference type="Gene3D" id="3.30.420.10">
    <property type="entry name" value="Ribonuclease H-like superfamily/Ribonuclease H"/>
    <property type="match status" value="1"/>
</dbReference>
<dbReference type="Pfam" id="PF13456">
    <property type="entry name" value="RVT_3"/>
    <property type="match status" value="1"/>
</dbReference>
<dbReference type="SUPFAM" id="SSF53098">
    <property type="entry name" value="Ribonuclease H-like"/>
    <property type="match status" value="1"/>
</dbReference>
<dbReference type="PANTHER" id="PTHR46387">
    <property type="entry name" value="POLYNUCLEOTIDYL TRANSFERASE, RIBONUCLEASE H-LIKE SUPERFAMILY PROTEIN"/>
    <property type="match status" value="1"/>
</dbReference>
<name>A0A1F7YKZ1_9BACT</name>
<dbReference type="GO" id="GO:0004523">
    <property type="term" value="F:RNA-DNA hybrid ribonuclease activity"/>
    <property type="evidence" value="ECO:0007669"/>
    <property type="project" value="InterPro"/>
</dbReference>
<accession>A0A1F7YKZ1</accession>